<dbReference type="Proteomes" id="UP000732399">
    <property type="component" value="Unassembled WGS sequence"/>
</dbReference>
<name>A0ABX1CQD6_9SPHN</name>
<comment type="caution">
    <text evidence="1">The sequence shown here is derived from an EMBL/GenBank/DDBJ whole genome shotgun (WGS) entry which is preliminary data.</text>
</comment>
<dbReference type="PANTHER" id="PTHR43747">
    <property type="entry name" value="FAD-BINDING PROTEIN"/>
    <property type="match status" value="1"/>
</dbReference>
<dbReference type="InterPro" id="IPR050816">
    <property type="entry name" value="Flavin-dep_Halogenase_NPB"/>
</dbReference>
<dbReference type="Gene3D" id="3.50.50.60">
    <property type="entry name" value="FAD/NAD(P)-binding domain"/>
    <property type="match status" value="1"/>
</dbReference>
<dbReference type="EMBL" id="JAAVJH010000013">
    <property type="protein sequence ID" value="NJR80119.1"/>
    <property type="molecule type" value="Genomic_DNA"/>
</dbReference>
<dbReference type="SUPFAM" id="SSF51905">
    <property type="entry name" value="FAD/NAD(P)-binding domain"/>
    <property type="match status" value="1"/>
</dbReference>
<accession>A0ABX1CQD6</accession>
<dbReference type="InterPro" id="IPR036188">
    <property type="entry name" value="FAD/NAD-bd_sf"/>
</dbReference>
<protein>
    <submittedName>
        <fullName evidence="1">Tryptophan 7-halogenase</fullName>
    </submittedName>
</protein>
<organism evidence="1 2">
    <name type="scientific">Sphingomonas corticis</name>
    <dbReference type="NCBI Taxonomy" id="2722791"/>
    <lineage>
        <taxon>Bacteria</taxon>
        <taxon>Pseudomonadati</taxon>
        <taxon>Pseudomonadota</taxon>
        <taxon>Alphaproteobacteria</taxon>
        <taxon>Sphingomonadales</taxon>
        <taxon>Sphingomonadaceae</taxon>
        <taxon>Sphingomonas</taxon>
    </lineage>
</organism>
<evidence type="ECO:0000313" key="2">
    <source>
        <dbReference type="Proteomes" id="UP000732399"/>
    </source>
</evidence>
<keyword evidence="2" id="KW-1185">Reference proteome</keyword>
<dbReference type="PIRSF" id="PIRSF011396">
    <property type="entry name" value="Trp_halogenase"/>
    <property type="match status" value="1"/>
</dbReference>
<gene>
    <name evidence="1" type="ORF">HBH26_16175</name>
</gene>
<reference evidence="1 2" key="1">
    <citation type="submission" date="2020-03" db="EMBL/GenBank/DDBJ databases">
        <authorList>
            <person name="Wang L."/>
            <person name="He N."/>
            <person name="Li Y."/>
            <person name="Fang Y."/>
            <person name="Zhang F."/>
        </authorList>
    </citation>
    <scope>NUCLEOTIDE SEQUENCE [LARGE SCALE GENOMIC DNA]</scope>
    <source>
        <strain evidence="1 2">36D10-4-7</strain>
    </source>
</reference>
<dbReference type="Pfam" id="PF04820">
    <property type="entry name" value="Trp_halogenase"/>
    <property type="match status" value="1"/>
</dbReference>
<evidence type="ECO:0000313" key="1">
    <source>
        <dbReference type="EMBL" id="NJR80119.1"/>
    </source>
</evidence>
<proteinExistence type="predicted"/>
<dbReference type="InterPro" id="IPR006905">
    <property type="entry name" value="Flavin_halogenase"/>
</dbReference>
<sequence>MDDRSGRVTRVVILGGGTAGWMTAAALAASFGPALSITLLESEEIGTVGVGEATIPTIHWFNELIGLDEPEFLRATKATFKLGIEFVGWRRPGHRYFHPFGQYGATLPGVAFHHRWLKARADGEDLALADLSLATRLAAENRFARPQGEARSILSTLGYAYHFDASLYARHLRALAEARGVVRVEGRLGHVERAANGSVAALVTEAGERLAAELFVDCSGFRALLIGGEMGADYEDWSHWLPCDRAVAVPSARVAETTPYTRSTVRPAGWQWRIPLQHRTGNGYVYCHRFCSDDEAAGTLLANLDGEALAEPRFLRFVAGTRRAAWTRNVVAIGLAAGFLEPLESTSIHLIQSGIAKLLTLFPDADMDPGLAARFNALMARDMDGIKDFLILHYHATQGHEDPLWRHCRTMPLPDTLVAREAQYRRSGRLMLDADELFREASWLAVLNGQGIEAAGYNPLADGLDAATNRAQVRQVAEVIARAAPTLPRHDEALAAILEHAR</sequence>
<dbReference type="InterPro" id="IPR033856">
    <property type="entry name" value="Trp_halogen"/>
</dbReference>
<dbReference type="PANTHER" id="PTHR43747:SF4">
    <property type="entry name" value="FLAVIN-DEPENDENT TRYPTOPHAN HALOGENASE"/>
    <property type="match status" value="1"/>
</dbReference>